<dbReference type="NCBIfam" id="NF038347">
    <property type="entry name" value="FtsX_Gpos"/>
    <property type="match status" value="1"/>
</dbReference>
<comment type="function">
    <text evidence="10">Part of the ABC transporter FtsEX involved in asymmetric cellular division facilitating the initiation of sporulation.</text>
</comment>
<feature type="transmembrane region" description="Helical" evidence="11">
    <location>
        <begin position="240"/>
        <end position="269"/>
    </location>
</feature>
<dbReference type="InterPro" id="IPR004513">
    <property type="entry name" value="FtsX"/>
</dbReference>
<comment type="subcellular location">
    <subcellularLocation>
        <location evidence="1">Cell membrane</location>
        <topology evidence="1">Multi-pass membrane protein</topology>
    </subcellularLocation>
</comment>
<dbReference type="GO" id="GO:0005886">
    <property type="term" value="C:plasma membrane"/>
    <property type="evidence" value="ECO:0007669"/>
    <property type="project" value="UniProtKB-SubCell"/>
</dbReference>
<evidence type="ECO:0000259" key="12">
    <source>
        <dbReference type="Pfam" id="PF02687"/>
    </source>
</evidence>
<sequence>MMSIASIGSVASALVILGIVFMLVLNINSLAETAKGQFDSIQVYIRDEVQGVAIEEMNAFIKKLEGIEEVSFLSKEDALKNMKKQWGDQGYLLEGLETNPLPNSFVIQLKDIENADGVVKQIKKLQGVEEVKYYKDIVDNLLRITHFIRLAGTILIAVLIGISMFIIANTIKLAVAARYREINIMKYVGATNWFIRWPFLIEGIILGCVGAFIALGIVGYSYKAVFDVVTQKLYVMLSAYMIPATILTHNLAVIFIVLGAGIGALGSIFSMRRFLRV</sequence>
<dbReference type="STRING" id="520762.AN619_23350"/>
<dbReference type="InterPro" id="IPR040690">
    <property type="entry name" value="FtsX_ECD"/>
</dbReference>
<evidence type="ECO:0000256" key="5">
    <source>
        <dbReference type="ARBA" id="ARBA00022618"/>
    </source>
</evidence>
<keyword evidence="8 10" id="KW-0472">Membrane</keyword>
<dbReference type="Pfam" id="PF02687">
    <property type="entry name" value="FtsX"/>
    <property type="match status" value="1"/>
</dbReference>
<keyword evidence="7 11" id="KW-1133">Transmembrane helix</keyword>
<organism evidence="14 15">
    <name type="scientific">Thermotalea metallivorans</name>
    <dbReference type="NCBI Taxonomy" id="520762"/>
    <lineage>
        <taxon>Bacteria</taxon>
        <taxon>Bacillati</taxon>
        <taxon>Bacillota</taxon>
        <taxon>Clostridia</taxon>
        <taxon>Peptostreptococcales</taxon>
        <taxon>Thermotaleaceae</taxon>
        <taxon>Thermotalea</taxon>
    </lineage>
</organism>
<dbReference type="AlphaFoldDB" id="A0A140L1L2"/>
<dbReference type="Proteomes" id="UP000070456">
    <property type="component" value="Unassembled WGS sequence"/>
</dbReference>
<keyword evidence="5 10" id="KW-0132">Cell division</keyword>
<protein>
    <recommendedName>
        <fullName evidence="3 10">Cell division protein FtsX</fullName>
    </recommendedName>
</protein>
<feature type="domain" description="FtsX extracellular" evidence="13">
    <location>
        <begin position="41"/>
        <end position="131"/>
    </location>
</feature>
<feature type="transmembrane region" description="Helical" evidence="11">
    <location>
        <begin position="197"/>
        <end position="220"/>
    </location>
</feature>
<gene>
    <name evidence="14" type="primary">ftsX</name>
    <name evidence="14" type="ORF">AN619_23350</name>
</gene>
<comment type="similarity">
    <text evidence="2 10">Belongs to the ABC-4 integral membrane protein family. FtsX subfamily.</text>
</comment>
<dbReference type="Gene3D" id="3.30.70.3040">
    <property type="match status" value="1"/>
</dbReference>
<evidence type="ECO:0000256" key="7">
    <source>
        <dbReference type="ARBA" id="ARBA00022989"/>
    </source>
</evidence>
<evidence type="ECO:0000256" key="8">
    <source>
        <dbReference type="ARBA" id="ARBA00023136"/>
    </source>
</evidence>
<dbReference type="EMBL" id="LOEE01000054">
    <property type="protein sequence ID" value="KXG74437.1"/>
    <property type="molecule type" value="Genomic_DNA"/>
</dbReference>
<evidence type="ECO:0000256" key="4">
    <source>
        <dbReference type="ARBA" id="ARBA00022475"/>
    </source>
</evidence>
<proteinExistence type="inferred from homology"/>
<feature type="transmembrane region" description="Helical" evidence="11">
    <location>
        <begin position="150"/>
        <end position="176"/>
    </location>
</feature>
<keyword evidence="4 10" id="KW-1003">Cell membrane</keyword>
<dbReference type="Pfam" id="PF18075">
    <property type="entry name" value="FtsX_ECD"/>
    <property type="match status" value="1"/>
</dbReference>
<evidence type="ECO:0000256" key="6">
    <source>
        <dbReference type="ARBA" id="ARBA00022692"/>
    </source>
</evidence>
<comment type="caution">
    <text evidence="14">The sequence shown here is derived from an EMBL/GenBank/DDBJ whole genome shotgun (WGS) entry which is preliminary data.</text>
</comment>
<evidence type="ECO:0000256" key="3">
    <source>
        <dbReference type="ARBA" id="ARBA00021907"/>
    </source>
</evidence>
<evidence type="ECO:0000313" key="15">
    <source>
        <dbReference type="Proteomes" id="UP000070456"/>
    </source>
</evidence>
<reference evidence="14 15" key="1">
    <citation type="submission" date="2015-12" db="EMBL/GenBank/DDBJ databases">
        <title>Draft genome sequence of the thermoanaerobe Thermotalea metallivorans, an isolate from the runoff channel of the Great Artesian Basin, Australia.</title>
        <authorList>
            <person name="Patel B.K."/>
        </authorList>
    </citation>
    <scope>NUCLEOTIDE SEQUENCE [LARGE SCALE GENOMIC DNA]</scope>
    <source>
        <strain evidence="14 15">B2-1</strain>
    </source>
</reference>
<evidence type="ECO:0000259" key="13">
    <source>
        <dbReference type="Pfam" id="PF18075"/>
    </source>
</evidence>
<keyword evidence="15" id="KW-1185">Reference proteome</keyword>
<dbReference type="InterPro" id="IPR003838">
    <property type="entry name" value="ABC3_permease_C"/>
</dbReference>
<dbReference type="InterPro" id="IPR058204">
    <property type="entry name" value="FtsX_firmicutes-type"/>
</dbReference>
<dbReference type="GO" id="GO:0051301">
    <property type="term" value="P:cell division"/>
    <property type="evidence" value="ECO:0007669"/>
    <property type="project" value="UniProtKB-KW"/>
</dbReference>
<accession>A0A140L1L2</accession>
<feature type="domain" description="ABC3 transporter permease C-terminal" evidence="12">
    <location>
        <begin position="154"/>
        <end position="269"/>
    </location>
</feature>
<dbReference type="PANTHER" id="PTHR47755">
    <property type="entry name" value="CELL DIVISION PROTEIN FTSX"/>
    <property type="match status" value="1"/>
</dbReference>
<dbReference type="PATRIC" id="fig|520762.4.peg.2575"/>
<name>A0A140L1L2_9FIRM</name>
<evidence type="ECO:0000256" key="10">
    <source>
        <dbReference type="PIRNR" id="PIRNR003097"/>
    </source>
</evidence>
<evidence type="ECO:0000313" key="14">
    <source>
        <dbReference type="EMBL" id="KXG74437.1"/>
    </source>
</evidence>
<dbReference type="PANTHER" id="PTHR47755:SF1">
    <property type="entry name" value="CELL DIVISION PROTEIN FTSX"/>
    <property type="match status" value="1"/>
</dbReference>
<evidence type="ECO:0000256" key="9">
    <source>
        <dbReference type="ARBA" id="ARBA00023306"/>
    </source>
</evidence>
<evidence type="ECO:0000256" key="11">
    <source>
        <dbReference type="SAM" id="Phobius"/>
    </source>
</evidence>
<keyword evidence="9 10" id="KW-0131">Cell cycle</keyword>
<evidence type="ECO:0000256" key="2">
    <source>
        <dbReference type="ARBA" id="ARBA00007379"/>
    </source>
</evidence>
<dbReference type="PIRSF" id="PIRSF003097">
    <property type="entry name" value="FtsX"/>
    <property type="match status" value="1"/>
</dbReference>
<keyword evidence="6 11" id="KW-0812">Transmembrane</keyword>
<evidence type="ECO:0000256" key="1">
    <source>
        <dbReference type="ARBA" id="ARBA00004651"/>
    </source>
</evidence>